<dbReference type="RefSeq" id="WP_221574099.1">
    <property type="nucleotide sequence ID" value="NZ_JAIGNK010000003.1"/>
</dbReference>
<keyword evidence="1" id="KW-0732">Signal</keyword>
<protein>
    <submittedName>
        <fullName evidence="2">UrcA family protein</fullName>
    </submittedName>
</protein>
<dbReference type="Proteomes" id="UP000783253">
    <property type="component" value="Unassembled WGS sequence"/>
</dbReference>
<dbReference type="InterPro" id="IPR030972">
    <property type="entry name" value="UrcA_uranyl"/>
</dbReference>
<dbReference type="EMBL" id="JAIGNK010000003">
    <property type="protein sequence ID" value="MBX7458717.1"/>
    <property type="molecule type" value="Genomic_DNA"/>
</dbReference>
<keyword evidence="3" id="KW-1185">Reference proteome</keyword>
<organism evidence="2 3">
    <name type="scientific">Qipengyuania polymorpha</name>
    <dbReference type="NCBI Taxonomy" id="2867234"/>
    <lineage>
        <taxon>Bacteria</taxon>
        <taxon>Pseudomonadati</taxon>
        <taxon>Pseudomonadota</taxon>
        <taxon>Alphaproteobacteria</taxon>
        <taxon>Sphingomonadales</taxon>
        <taxon>Erythrobacteraceae</taxon>
        <taxon>Qipengyuania</taxon>
    </lineage>
</organism>
<feature type="chain" id="PRO_5046151821" evidence="1">
    <location>
        <begin position="21"/>
        <end position="108"/>
    </location>
</feature>
<reference evidence="2 3" key="1">
    <citation type="submission" date="2021-08" db="EMBL/GenBank/DDBJ databases">
        <title>Comparative Genomics Analysis of the Genus Qipengyuania Reveals Extensive Genetic Diversity and Metabolic Versatility, Including the Description of Fifteen Novel Species.</title>
        <authorList>
            <person name="Liu Y."/>
        </authorList>
    </citation>
    <scope>NUCLEOTIDE SEQUENCE [LARGE SCALE GENOMIC DNA]</scope>
    <source>
        <strain evidence="2 3">1NDH17</strain>
    </source>
</reference>
<name>A0ABS7IYS2_9SPHN</name>
<evidence type="ECO:0000313" key="2">
    <source>
        <dbReference type="EMBL" id="MBX7458717.1"/>
    </source>
</evidence>
<proteinExistence type="predicted"/>
<evidence type="ECO:0000313" key="3">
    <source>
        <dbReference type="Proteomes" id="UP000783253"/>
    </source>
</evidence>
<feature type="signal peptide" evidence="1">
    <location>
        <begin position="1"/>
        <end position="20"/>
    </location>
</feature>
<dbReference type="NCBIfam" id="TIGR04433">
    <property type="entry name" value="UrcA_uranyl"/>
    <property type="match status" value="1"/>
</dbReference>
<sequence>MKNLVLTAAFALAAATPAVAQDKADAAADANYSRDLVVTYDDLDLDKRSDQRKLKNRLDKAAKIACGYQEIRTGTRAKDSEARTCYREARANALATYDAVMESHGKGG</sequence>
<evidence type="ECO:0000256" key="1">
    <source>
        <dbReference type="SAM" id="SignalP"/>
    </source>
</evidence>
<gene>
    <name evidence="2" type="ORF">K3152_10715</name>
</gene>
<comment type="caution">
    <text evidence="2">The sequence shown here is derived from an EMBL/GenBank/DDBJ whole genome shotgun (WGS) entry which is preliminary data.</text>
</comment>
<accession>A0ABS7IYS2</accession>